<dbReference type="Gene3D" id="1.10.287.110">
    <property type="entry name" value="DnaJ domain"/>
    <property type="match status" value="1"/>
</dbReference>
<accession>A0A2D3WD89</accession>
<name>A0A2D3WD89_9BACT</name>
<evidence type="ECO:0000256" key="1">
    <source>
        <dbReference type="ARBA" id="ARBA00023186"/>
    </source>
</evidence>
<dbReference type="InterPro" id="IPR051938">
    <property type="entry name" value="Apopto_cytoskel_mod"/>
</dbReference>
<proteinExistence type="predicted"/>
<protein>
    <submittedName>
        <fullName evidence="3">Molecular chaperone DnaJ</fullName>
    </submittedName>
</protein>
<dbReference type="Pfam" id="PF00226">
    <property type="entry name" value="DnaJ"/>
    <property type="match status" value="1"/>
</dbReference>
<dbReference type="Proteomes" id="UP000231638">
    <property type="component" value="Unassembled WGS sequence"/>
</dbReference>
<keyword evidence="1" id="KW-0143">Chaperone</keyword>
<organism evidence="3 4">
    <name type="scientific">Sulfurospirillum cavolei</name>
    <dbReference type="NCBI Taxonomy" id="366522"/>
    <lineage>
        <taxon>Bacteria</taxon>
        <taxon>Pseudomonadati</taxon>
        <taxon>Campylobacterota</taxon>
        <taxon>Epsilonproteobacteria</taxon>
        <taxon>Campylobacterales</taxon>
        <taxon>Sulfurospirillaceae</taxon>
        <taxon>Sulfurospirillum</taxon>
    </lineage>
</organism>
<dbReference type="InterPro" id="IPR036869">
    <property type="entry name" value="J_dom_sf"/>
</dbReference>
<feature type="domain" description="J" evidence="2">
    <location>
        <begin position="109"/>
        <end position="176"/>
    </location>
</feature>
<gene>
    <name evidence="3" type="ORF">CFH80_01595</name>
</gene>
<dbReference type="SUPFAM" id="SSF46565">
    <property type="entry name" value="Chaperone J-domain"/>
    <property type="match status" value="1"/>
</dbReference>
<dbReference type="PANTHER" id="PTHR44145">
    <property type="entry name" value="DNAJ HOMOLOG SUBFAMILY A MEMBER 3, MITOCHONDRIAL"/>
    <property type="match status" value="1"/>
</dbReference>
<dbReference type="STRING" id="366522.GCA_001548055_00412"/>
<reference evidence="3 4" key="1">
    <citation type="journal article" date="2017" name="Front. Microbiol.">
        <title>Comparative Genomic Analysis of the Class Epsilonproteobacteria and Proposed Reclassification to Epsilonbacteraeota (phyl. nov.).</title>
        <authorList>
            <person name="Waite D.W."/>
            <person name="Vanwonterghem I."/>
            <person name="Rinke C."/>
            <person name="Parks D.H."/>
            <person name="Zhang Y."/>
            <person name="Takai K."/>
            <person name="Sievert S.M."/>
            <person name="Simon J."/>
            <person name="Campbell B.J."/>
            <person name="Hanson T.E."/>
            <person name="Woyke T."/>
            <person name="Klotz M.G."/>
            <person name="Hugenholtz P."/>
        </authorList>
    </citation>
    <scope>NUCLEOTIDE SEQUENCE [LARGE SCALE GENOMIC DNA]</scope>
    <source>
        <strain evidence="3">UBA11420</strain>
    </source>
</reference>
<dbReference type="PROSITE" id="PS50076">
    <property type="entry name" value="DNAJ_2"/>
    <property type="match status" value="1"/>
</dbReference>
<dbReference type="EMBL" id="DLUG01000047">
    <property type="protein sequence ID" value="DAB37050.1"/>
    <property type="molecule type" value="Genomic_DNA"/>
</dbReference>
<evidence type="ECO:0000313" key="3">
    <source>
        <dbReference type="EMBL" id="DAB37050.1"/>
    </source>
</evidence>
<dbReference type="PANTHER" id="PTHR44145:SF3">
    <property type="entry name" value="DNAJ HOMOLOG SUBFAMILY A MEMBER 3, MITOCHONDRIAL"/>
    <property type="match status" value="1"/>
</dbReference>
<sequence length="176" mass="20715">MQLRLTPHCICIYLSKTSSHYETVMHTLNQTFGQPFWIKETLINIALHHELERRKAFLISLYRHCALASKTHNALFLQKLIAFCAKPIKLIITHETTSTSLENIETRTDPYRLLRANKYESFHSIRRKYLRLAKAYHPDTLQTNDDALRQTTTLKFRQIQEAYEVIKAEKKRQTAA</sequence>
<dbReference type="SMART" id="SM00271">
    <property type="entry name" value="DnaJ"/>
    <property type="match status" value="1"/>
</dbReference>
<dbReference type="CDD" id="cd06257">
    <property type="entry name" value="DnaJ"/>
    <property type="match status" value="1"/>
</dbReference>
<evidence type="ECO:0000313" key="4">
    <source>
        <dbReference type="Proteomes" id="UP000231638"/>
    </source>
</evidence>
<comment type="caution">
    <text evidence="3">The sequence shown here is derived from an EMBL/GenBank/DDBJ whole genome shotgun (WGS) entry which is preliminary data.</text>
</comment>
<evidence type="ECO:0000259" key="2">
    <source>
        <dbReference type="PROSITE" id="PS50076"/>
    </source>
</evidence>
<dbReference type="AlphaFoldDB" id="A0A2D3WD89"/>
<dbReference type="InterPro" id="IPR001623">
    <property type="entry name" value="DnaJ_domain"/>
</dbReference>
<dbReference type="PRINTS" id="PR00625">
    <property type="entry name" value="JDOMAIN"/>
</dbReference>